<evidence type="ECO:0000256" key="4">
    <source>
        <dbReference type="ARBA" id="ARBA00022989"/>
    </source>
</evidence>
<evidence type="ECO:0000256" key="6">
    <source>
        <dbReference type="SAM" id="Phobius"/>
    </source>
</evidence>
<reference evidence="7 8" key="1">
    <citation type="submission" date="2020-08" db="EMBL/GenBank/DDBJ databases">
        <title>Genomic Encyclopedia of Type Strains, Phase IV (KMG-IV): sequencing the most valuable type-strain genomes for metagenomic binning, comparative biology and taxonomic classification.</title>
        <authorList>
            <person name="Goeker M."/>
        </authorList>
    </citation>
    <scope>NUCLEOTIDE SEQUENCE [LARGE SCALE GENOMIC DNA]</scope>
    <source>
        <strain evidence="7 8">DSM 103462</strain>
    </source>
</reference>
<accession>A0A7W8G7S5</accession>
<dbReference type="AlphaFoldDB" id="A0A7W8G7S5"/>
<keyword evidence="2" id="KW-1003">Cell membrane</keyword>
<evidence type="ECO:0000313" key="8">
    <source>
        <dbReference type="Proteomes" id="UP000518887"/>
    </source>
</evidence>
<dbReference type="GO" id="GO:0043190">
    <property type="term" value="C:ATP-binding cassette (ABC) transporter complex"/>
    <property type="evidence" value="ECO:0007669"/>
    <property type="project" value="TreeGrafter"/>
</dbReference>
<feature type="transmembrane region" description="Helical" evidence="6">
    <location>
        <begin position="98"/>
        <end position="116"/>
    </location>
</feature>
<keyword evidence="5 6" id="KW-0472">Membrane</keyword>
<proteinExistence type="predicted"/>
<feature type="transmembrane region" description="Helical" evidence="6">
    <location>
        <begin position="59"/>
        <end position="77"/>
    </location>
</feature>
<dbReference type="PANTHER" id="PTHR33529">
    <property type="entry name" value="SLR0882 PROTEIN-RELATED"/>
    <property type="match status" value="1"/>
</dbReference>
<dbReference type="PANTHER" id="PTHR33529:SF6">
    <property type="entry name" value="YJGP_YJGQ FAMILY PERMEASE"/>
    <property type="match status" value="1"/>
</dbReference>
<feature type="transmembrane region" description="Helical" evidence="6">
    <location>
        <begin position="275"/>
        <end position="292"/>
    </location>
</feature>
<organism evidence="7 8">
    <name type="scientific">Treponema ruminis</name>
    <dbReference type="NCBI Taxonomy" id="744515"/>
    <lineage>
        <taxon>Bacteria</taxon>
        <taxon>Pseudomonadati</taxon>
        <taxon>Spirochaetota</taxon>
        <taxon>Spirochaetia</taxon>
        <taxon>Spirochaetales</taxon>
        <taxon>Treponemataceae</taxon>
        <taxon>Treponema</taxon>
    </lineage>
</organism>
<evidence type="ECO:0000313" key="7">
    <source>
        <dbReference type="EMBL" id="MBB5225443.1"/>
    </source>
</evidence>
<dbReference type="GO" id="GO:0015920">
    <property type="term" value="P:lipopolysaccharide transport"/>
    <property type="evidence" value="ECO:0007669"/>
    <property type="project" value="TreeGrafter"/>
</dbReference>
<feature type="transmembrane region" description="Helical" evidence="6">
    <location>
        <begin position="12"/>
        <end position="39"/>
    </location>
</feature>
<name>A0A7W8G7S5_9SPIR</name>
<sequence>MKIIEYLFRKVIPLFVGALIFFAMVLVLVDLMMNLWNFISNGVPGLKVMRIMGLYVPKCLWYATPIAILFAVSYTLSDLYASNELIAIFASGISLTRFTFPLLIFAFVMSFALFFFDDKVVVPTYAKKTAEQEEVLNKNKTLNNDKIVILSENGNICYKAEFYDDEAKRLTSLYIIIRNEDKTLNSVIRADSAVWRDDRWVLSGAIQYTHVEDTIKAVSLSSDVLDRLVEPPETFQNNVISVETVNSATAKVYIEHLQKAGLPFAEPMSLYYKKFSFPFILFIVVFLSVGLSGKTRKNVMLMSLASCISAAVLFYVTQMITMLLAKFGAISPFMGAWFPVFMFVVIAAVVLRYART</sequence>
<comment type="caution">
    <text evidence="7">The sequence shown here is derived from an EMBL/GenBank/DDBJ whole genome shotgun (WGS) entry which is preliminary data.</text>
</comment>
<dbReference type="RefSeq" id="WP_184657724.1">
    <property type="nucleotide sequence ID" value="NZ_CP031518.1"/>
</dbReference>
<evidence type="ECO:0000256" key="1">
    <source>
        <dbReference type="ARBA" id="ARBA00004651"/>
    </source>
</evidence>
<dbReference type="InterPro" id="IPR005495">
    <property type="entry name" value="LptG/LptF_permease"/>
</dbReference>
<comment type="subcellular location">
    <subcellularLocation>
        <location evidence="1">Cell membrane</location>
        <topology evidence="1">Multi-pass membrane protein</topology>
    </subcellularLocation>
</comment>
<protein>
    <submittedName>
        <fullName evidence="7">Lipopolysaccharide export system permease protein</fullName>
    </submittedName>
</protein>
<dbReference type="EMBL" id="JACHFQ010000002">
    <property type="protein sequence ID" value="MBB5225443.1"/>
    <property type="molecule type" value="Genomic_DNA"/>
</dbReference>
<feature type="transmembrane region" description="Helical" evidence="6">
    <location>
        <begin position="299"/>
        <end position="324"/>
    </location>
</feature>
<dbReference type="Proteomes" id="UP000518887">
    <property type="component" value="Unassembled WGS sequence"/>
</dbReference>
<dbReference type="Pfam" id="PF03739">
    <property type="entry name" value="LptF_LptG"/>
    <property type="match status" value="1"/>
</dbReference>
<evidence type="ECO:0000256" key="2">
    <source>
        <dbReference type="ARBA" id="ARBA00022475"/>
    </source>
</evidence>
<keyword evidence="3 6" id="KW-0812">Transmembrane</keyword>
<gene>
    <name evidence="7" type="ORF">HNP76_000787</name>
</gene>
<evidence type="ECO:0000256" key="3">
    <source>
        <dbReference type="ARBA" id="ARBA00022692"/>
    </source>
</evidence>
<feature type="transmembrane region" description="Helical" evidence="6">
    <location>
        <begin position="336"/>
        <end position="354"/>
    </location>
</feature>
<keyword evidence="8" id="KW-1185">Reference proteome</keyword>
<evidence type="ECO:0000256" key="5">
    <source>
        <dbReference type="ARBA" id="ARBA00023136"/>
    </source>
</evidence>
<keyword evidence="4 6" id="KW-1133">Transmembrane helix</keyword>